<feature type="compositionally biased region" description="Gly residues" evidence="6">
    <location>
        <begin position="351"/>
        <end position="373"/>
    </location>
</feature>
<organism evidence="8 9">
    <name type="scientific">Sparus aurata</name>
    <name type="common">Gilthead sea bream</name>
    <dbReference type="NCBI Taxonomy" id="8175"/>
    <lineage>
        <taxon>Eukaryota</taxon>
        <taxon>Metazoa</taxon>
        <taxon>Chordata</taxon>
        <taxon>Craniata</taxon>
        <taxon>Vertebrata</taxon>
        <taxon>Euteleostomi</taxon>
        <taxon>Actinopterygii</taxon>
        <taxon>Neopterygii</taxon>
        <taxon>Teleostei</taxon>
        <taxon>Neoteleostei</taxon>
        <taxon>Acanthomorphata</taxon>
        <taxon>Eupercaria</taxon>
        <taxon>Spariformes</taxon>
        <taxon>Sparidae</taxon>
        <taxon>Sparus</taxon>
    </lineage>
</organism>
<dbReference type="GeneID" id="115578404"/>
<evidence type="ECO:0000256" key="6">
    <source>
        <dbReference type="SAM" id="MobiDB-lite"/>
    </source>
</evidence>
<evidence type="ECO:0000256" key="3">
    <source>
        <dbReference type="ARBA" id="ARBA00022884"/>
    </source>
</evidence>
<dbReference type="InterPro" id="IPR034221">
    <property type="entry name" value="RBM34_RRM2"/>
</dbReference>
<dbReference type="Gene3D" id="3.30.70.330">
    <property type="match status" value="2"/>
</dbReference>
<dbReference type="PROSITE" id="PS50102">
    <property type="entry name" value="RRM"/>
    <property type="match status" value="2"/>
</dbReference>
<feature type="compositionally biased region" description="Basic and acidic residues" evidence="6">
    <location>
        <begin position="66"/>
        <end position="78"/>
    </location>
</feature>
<dbReference type="CTD" id="23029"/>
<comment type="subcellular location">
    <subcellularLocation>
        <location evidence="1">Nucleus</location>
        <location evidence="1">Nucleolus</location>
    </subcellularLocation>
</comment>
<evidence type="ECO:0000256" key="1">
    <source>
        <dbReference type="ARBA" id="ARBA00004604"/>
    </source>
</evidence>
<dbReference type="Pfam" id="PF00076">
    <property type="entry name" value="RRM_1"/>
    <property type="match status" value="2"/>
</dbReference>
<sequence length="423" mass="47077">MKKTRDQSGEASSGQQPADYLVGQVSGSLFQKNSAASGSSLSALFGTAAPAAPLQFQPAPKPVQRSAEEKELEKDPEVKGQSSQKKKKQLKEKSEAEQKLDNREISLLNADEDERGKETPAKKKRKAAEPDGENDVEKWVLKRQKLRSRKAEEKVKTKRTVFVGNLPIGCTKKMLQSLFRDNGPIESIRFRSVVREDPSMSRKVAVIQRKVHPKKHSINAYVVFKDEEGVQKALERNGIEIEKDFHIRVDRVSDSSAHDHKRSVFVGNLSFEINELAFRRHFEECGPVEAVRLVRDQNSGLGKGFGYVLFENSDSVQLALKLDGSKLEGRSVRVKRSMKKEKQTNKSDGPGVSGRTGRGPQKGPGRETGGGRPGFKSQKKFSGKQQWATKGAGSFKGEMVDPNKKPKKKGLKKKGRHNKKVHI</sequence>
<dbReference type="GO" id="GO:0003723">
    <property type="term" value="F:RNA binding"/>
    <property type="evidence" value="ECO:0007669"/>
    <property type="project" value="UniProtKB-UniRule"/>
</dbReference>
<accession>A0A671VGQ6</accession>
<dbReference type="SUPFAM" id="SSF54928">
    <property type="entry name" value="RNA-binding domain, RBD"/>
    <property type="match status" value="2"/>
</dbReference>
<dbReference type="InterPro" id="IPR000504">
    <property type="entry name" value="RRM_dom"/>
</dbReference>
<evidence type="ECO:0000259" key="7">
    <source>
        <dbReference type="PROSITE" id="PS50102"/>
    </source>
</evidence>
<feature type="domain" description="RRM" evidence="7">
    <location>
        <begin position="262"/>
        <end position="339"/>
    </location>
</feature>
<proteinExistence type="inferred from homology"/>
<reference evidence="8" key="2">
    <citation type="submission" date="2025-08" db="UniProtKB">
        <authorList>
            <consortium name="Ensembl"/>
        </authorList>
    </citation>
    <scope>IDENTIFICATION</scope>
</reference>
<dbReference type="GeneTree" id="ENSGT00390000011249"/>
<comment type="similarity">
    <text evidence="2">Belongs to the RRM RBM34 family.</text>
</comment>
<name>A0A671VGQ6_SPAAU</name>
<dbReference type="OMA" id="CAVPKKG"/>
<evidence type="ECO:0000256" key="5">
    <source>
        <dbReference type="PROSITE-ProRule" id="PRU00176"/>
    </source>
</evidence>
<dbReference type="InParanoid" id="A0A671VGQ6"/>
<protein>
    <submittedName>
        <fullName evidence="8">RNA binding motif protein 34</fullName>
    </submittedName>
</protein>
<dbReference type="AlphaFoldDB" id="A0A671VGQ6"/>
<dbReference type="CDD" id="cd12394">
    <property type="entry name" value="RRM1_RBM34"/>
    <property type="match status" value="1"/>
</dbReference>
<feature type="region of interest" description="Disordered" evidence="6">
    <location>
        <begin position="331"/>
        <end position="423"/>
    </location>
</feature>
<evidence type="ECO:0000256" key="4">
    <source>
        <dbReference type="ARBA" id="ARBA00023242"/>
    </source>
</evidence>
<dbReference type="InterPro" id="IPR035979">
    <property type="entry name" value="RBD_domain_sf"/>
</dbReference>
<feature type="compositionally biased region" description="Basic and acidic residues" evidence="6">
    <location>
        <begin position="91"/>
        <end position="104"/>
    </location>
</feature>
<dbReference type="InterPro" id="IPR012677">
    <property type="entry name" value="Nucleotide-bd_a/b_plait_sf"/>
</dbReference>
<keyword evidence="9" id="KW-1185">Reference proteome</keyword>
<dbReference type="Proteomes" id="UP000472265">
    <property type="component" value="Chromosome 1"/>
</dbReference>
<gene>
    <name evidence="8" type="primary">rbm34</name>
</gene>
<dbReference type="RefSeq" id="XP_030267219.1">
    <property type="nucleotide sequence ID" value="XM_030411359.1"/>
</dbReference>
<keyword evidence="3 5" id="KW-0694">RNA-binding</keyword>
<reference evidence="8" key="1">
    <citation type="submission" date="2021-04" db="EMBL/GenBank/DDBJ databases">
        <authorList>
            <consortium name="Wellcome Sanger Institute Data Sharing"/>
        </authorList>
    </citation>
    <scope>NUCLEOTIDE SEQUENCE [LARGE SCALE GENOMIC DNA]</scope>
</reference>
<dbReference type="CDD" id="cd12395">
    <property type="entry name" value="RRM2_RBM34"/>
    <property type="match status" value="1"/>
</dbReference>
<reference evidence="8" key="3">
    <citation type="submission" date="2025-09" db="UniProtKB">
        <authorList>
            <consortium name="Ensembl"/>
        </authorList>
    </citation>
    <scope>IDENTIFICATION</scope>
</reference>
<dbReference type="SMART" id="SM00360">
    <property type="entry name" value="RRM"/>
    <property type="match status" value="2"/>
</dbReference>
<evidence type="ECO:0000313" key="8">
    <source>
        <dbReference type="Ensembl" id="ENSSAUP00010023841.1"/>
    </source>
</evidence>
<feature type="region of interest" description="Disordered" evidence="6">
    <location>
        <begin position="52"/>
        <end position="136"/>
    </location>
</feature>
<dbReference type="Ensembl" id="ENSSAUT00010025189.1">
    <property type="protein sequence ID" value="ENSSAUP00010023841.1"/>
    <property type="gene ID" value="ENSSAUG00010010478.1"/>
</dbReference>
<dbReference type="PANTHER" id="PTHR23236">
    <property type="entry name" value="EUKARYOTIC TRANSLATION INITIATION FACTOR 4B/4H"/>
    <property type="match status" value="1"/>
</dbReference>
<feature type="domain" description="RRM" evidence="7">
    <location>
        <begin position="159"/>
        <end position="254"/>
    </location>
</feature>
<dbReference type="PANTHER" id="PTHR23236:SF25">
    <property type="entry name" value="RNA-BINDING PROTEIN 34"/>
    <property type="match status" value="1"/>
</dbReference>
<evidence type="ECO:0000313" key="9">
    <source>
        <dbReference type="Proteomes" id="UP000472265"/>
    </source>
</evidence>
<feature type="compositionally biased region" description="Basic residues" evidence="6">
    <location>
        <begin position="405"/>
        <end position="423"/>
    </location>
</feature>
<keyword evidence="4" id="KW-0539">Nucleus</keyword>
<dbReference type="FunCoup" id="A0A671VGQ6">
    <property type="interactions" value="571"/>
</dbReference>
<evidence type="ECO:0000256" key="2">
    <source>
        <dbReference type="ARBA" id="ARBA00007077"/>
    </source>
</evidence>